<dbReference type="Gene3D" id="3.40.50.720">
    <property type="entry name" value="NAD(P)-binding Rossmann-like Domain"/>
    <property type="match status" value="1"/>
</dbReference>
<evidence type="ECO:0000256" key="3">
    <source>
        <dbReference type="RuleBase" id="RU000363"/>
    </source>
</evidence>
<dbReference type="InterPro" id="IPR002347">
    <property type="entry name" value="SDR_fam"/>
</dbReference>
<evidence type="ECO:0000256" key="1">
    <source>
        <dbReference type="ARBA" id="ARBA00006484"/>
    </source>
</evidence>
<comment type="similarity">
    <text evidence="1 3">Belongs to the short-chain dehydrogenases/reductases (SDR) family.</text>
</comment>
<evidence type="ECO:0000256" key="2">
    <source>
        <dbReference type="ARBA" id="ARBA00023002"/>
    </source>
</evidence>
<dbReference type="OrthoDB" id="6503536at2"/>
<reference evidence="4 5" key="1">
    <citation type="submission" date="2019-02" db="EMBL/GenBank/DDBJ databases">
        <authorList>
            <person name="Li S.-H."/>
        </authorList>
    </citation>
    <scope>NUCLEOTIDE SEQUENCE [LARGE SCALE GENOMIC DNA]</scope>
    <source>
        <strain evidence="4 5">IMCC14385</strain>
    </source>
</reference>
<organism evidence="4 5">
    <name type="scientific">Halioglobus maricola</name>
    <dbReference type="NCBI Taxonomy" id="2601894"/>
    <lineage>
        <taxon>Bacteria</taxon>
        <taxon>Pseudomonadati</taxon>
        <taxon>Pseudomonadota</taxon>
        <taxon>Gammaproteobacteria</taxon>
        <taxon>Cellvibrionales</taxon>
        <taxon>Halieaceae</taxon>
        <taxon>Halioglobus</taxon>
    </lineage>
</organism>
<dbReference type="PRINTS" id="PR00081">
    <property type="entry name" value="GDHRDH"/>
</dbReference>
<gene>
    <name evidence="4" type="ORF">EY643_18050</name>
</gene>
<dbReference type="PRINTS" id="PR00080">
    <property type="entry name" value="SDRFAMILY"/>
</dbReference>
<keyword evidence="2" id="KW-0560">Oxidoreductase</keyword>
<dbReference type="RefSeq" id="WP_153240560.1">
    <property type="nucleotide sequence ID" value="NZ_CP036422.1"/>
</dbReference>
<evidence type="ECO:0000313" key="5">
    <source>
        <dbReference type="Proteomes" id="UP000326287"/>
    </source>
</evidence>
<dbReference type="Proteomes" id="UP000326287">
    <property type="component" value="Chromosome"/>
</dbReference>
<dbReference type="SUPFAM" id="SSF51735">
    <property type="entry name" value="NAD(P)-binding Rossmann-fold domains"/>
    <property type="match status" value="1"/>
</dbReference>
<protein>
    <submittedName>
        <fullName evidence="4">SDR family NAD(P)-dependent oxidoreductase</fullName>
    </submittedName>
</protein>
<evidence type="ECO:0000313" key="4">
    <source>
        <dbReference type="EMBL" id="QFU77414.1"/>
    </source>
</evidence>
<dbReference type="AlphaFoldDB" id="A0A5P9NQ48"/>
<dbReference type="InterPro" id="IPR036291">
    <property type="entry name" value="NAD(P)-bd_dom_sf"/>
</dbReference>
<sequence length="281" mass="30187">MKDFSGKTAVITGGASGIGLAMAELFAAQGMKLVLGDIESDALTTAIEKLSAGGAECVGAVTDVSDPDQVQALADLAVERFGGIHIACNNAGVFTGGLLWEESLADYRWLMDVNVMGVVHGIRSFVPIMQAQGDECHIVNTASMAAVTAMPYSGIYHMSKHAVLALSESLYHELSFHSPQVKISVLCPEAINTGIATSERNRHTQYSDVVESDERNMVMDALNASVAGGIGPEVMAQRVLDAVINERFYIFSDELWRRSAETRLEDIRLGRNPTFAPPIPE</sequence>
<dbReference type="PANTHER" id="PTHR43391">
    <property type="entry name" value="RETINOL DEHYDROGENASE-RELATED"/>
    <property type="match status" value="1"/>
</dbReference>
<dbReference type="PANTHER" id="PTHR43391:SF26">
    <property type="entry name" value="BLL7251 PROTEIN"/>
    <property type="match status" value="1"/>
</dbReference>
<dbReference type="EMBL" id="CP036422">
    <property type="protein sequence ID" value="QFU77414.1"/>
    <property type="molecule type" value="Genomic_DNA"/>
</dbReference>
<dbReference type="NCBIfam" id="NF004843">
    <property type="entry name" value="PRK06194.1"/>
    <property type="match status" value="1"/>
</dbReference>
<dbReference type="GO" id="GO:0016491">
    <property type="term" value="F:oxidoreductase activity"/>
    <property type="evidence" value="ECO:0007669"/>
    <property type="project" value="UniProtKB-KW"/>
</dbReference>
<dbReference type="KEGG" id="halc:EY643_18050"/>
<dbReference type="Pfam" id="PF00106">
    <property type="entry name" value="adh_short"/>
    <property type="match status" value="1"/>
</dbReference>
<proteinExistence type="inferred from homology"/>
<keyword evidence="5" id="KW-1185">Reference proteome</keyword>
<accession>A0A5P9NQ48</accession>
<name>A0A5P9NQ48_9GAMM</name>
<dbReference type="FunFam" id="3.40.50.720:FF:000084">
    <property type="entry name" value="Short-chain dehydrogenase reductase"/>
    <property type="match status" value="1"/>
</dbReference>
<dbReference type="CDD" id="cd05233">
    <property type="entry name" value="SDR_c"/>
    <property type="match status" value="1"/>
</dbReference>